<dbReference type="FunFam" id="3.10.250.10:FF:000001">
    <property type="entry name" value="Lysyl oxidase 4 isoform X1"/>
    <property type="match status" value="1"/>
</dbReference>
<dbReference type="Gene3D" id="3.10.250.10">
    <property type="entry name" value="SRCR-like domain"/>
    <property type="match status" value="1"/>
</dbReference>
<dbReference type="Gene3D" id="2.120.10.30">
    <property type="entry name" value="TolB, C-terminal domain"/>
    <property type="match status" value="1"/>
</dbReference>
<feature type="non-terminal residue" evidence="10">
    <location>
        <position position="720"/>
    </location>
</feature>
<organism evidence="10 11">
    <name type="scientific">Centropus unirufus</name>
    <dbReference type="NCBI Taxonomy" id="1118519"/>
    <lineage>
        <taxon>Eukaryota</taxon>
        <taxon>Metazoa</taxon>
        <taxon>Chordata</taxon>
        <taxon>Craniata</taxon>
        <taxon>Vertebrata</taxon>
        <taxon>Euteleostomi</taxon>
        <taxon>Archelosauria</taxon>
        <taxon>Archosauria</taxon>
        <taxon>Dinosauria</taxon>
        <taxon>Saurischia</taxon>
        <taxon>Theropoda</taxon>
        <taxon>Coelurosauria</taxon>
        <taxon>Aves</taxon>
        <taxon>Neognathae</taxon>
        <taxon>Neoaves</taxon>
        <taxon>Otidimorphae</taxon>
        <taxon>Cuculiformes</taxon>
        <taxon>Centropidae</taxon>
        <taxon>Centropus</taxon>
    </lineage>
</organism>
<evidence type="ECO:0000256" key="6">
    <source>
        <dbReference type="ARBA" id="ARBA00023180"/>
    </source>
</evidence>
<dbReference type="InterPro" id="IPR036772">
    <property type="entry name" value="SRCR-like_dom_sf"/>
</dbReference>
<evidence type="ECO:0000256" key="8">
    <source>
        <dbReference type="SAM" id="MobiDB-lite"/>
    </source>
</evidence>
<keyword evidence="4" id="KW-0732">Signal</keyword>
<dbReference type="Pfam" id="PF03024">
    <property type="entry name" value="Folate_rec"/>
    <property type="match status" value="1"/>
</dbReference>
<evidence type="ECO:0000256" key="4">
    <source>
        <dbReference type="ARBA" id="ARBA00022729"/>
    </source>
</evidence>
<dbReference type="InterPro" id="IPR001190">
    <property type="entry name" value="SRCR"/>
</dbReference>
<keyword evidence="3" id="KW-0964">Secreted</keyword>
<dbReference type="OrthoDB" id="10266706at2759"/>
<feature type="region of interest" description="Disordered" evidence="8">
    <location>
        <begin position="523"/>
        <end position="623"/>
    </location>
</feature>
<dbReference type="AlphaFoldDB" id="A0A7K4ZGB4"/>
<evidence type="ECO:0000313" key="11">
    <source>
        <dbReference type="Proteomes" id="UP000517892"/>
    </source>
</evidence>
<dbReference type="PANTHER" id="PTHR19328:SF32">
    <property type="entry name" value="HHIP-LIKE PROTEIN 1"/>
    <property type="match status" value="1"/>
</dbReference>
<dbReference type="InterPro" id="IPR018143">
    <property type="entry name" value="Folate_rcpt-like"/>
</dbReference>
<dbReference type="EMBL" id="VYZI01000026">
    <property type="protein sequence ID" value="NWR69938.1"/>
    <property type="molecule type" value="Genomic_DNA"/>
</dbReference>
<sequence>ECSPYAAHLYDAEDPSTPVRTIPGLCQDYCLQVWQKCRSIFRYLSSDQDLIALENNMAKFCRYLSLEDTDYCFPHLLANQNLNQNLGFVTADAEGCLQLCLVEVANGLRNPVAMVHANDGTHRFFIAEQVGLVWTYLPDRSRLEKPFLNISEVVLTSPWEGDERGFLGIVFHPKFKFNGKVYVYYSVEVRFEERIRISEFRISPADMNALDHGSERIILEIEEPASNHNGGELLFGDDGYLYIFTGDGGMAGDPFGTFGNAQNKSTLLGKVLRIDVNNNDRGPLYRIPPDNPFLDDPKARPEIYAYGVRNMWRCSFDRGDPRTKEGKGRLFCGDVGQNKYEEIDIVEKGKNYGWRAREGFSCYDKKLCTNSSMDDVLPIYAYPHKMGKSVTGGYVYRGCESPNLNGLYIFGDFMSGRLMSLKEDQSTGEWQYSEICMGKGQTCMFPGLINNYYQYIISFAEDEAGELYFMSTGIPSATSPHGVVYKVVDTSRRAPPGKCRVEPSPVKVKSKRIPFVPKEKLIVKTPTPRPRLKTTTKAPQAGGPGPEIHLPSGVDWVGQALPLPRNRSRAPTTPAPSSKTPKPRKGEERKGQHRKKKPSRPAPPPQNGAVRLMEQQSRGRSQGRVEVYINGEWGTVCDDGWSSAAAVVVCRQLGFPYAVRASKKAEFGEGTSLRILLDDVQCSGQEKTLLECSHANIGTHNCSHEEDAGVVCSQEEVADW</sequence>
<evidence type="ECO:0000313" key="10">
    <source>
        <dbReference type="EMBL" id="NWR69938.1"/>
    </source>
</evidence>
<comment type="similarity">
    <text evidence="2">Belongs to the HHIP family.</text>
</comment>
<keyword evidence="11" id="KW-1185">Reference proteome</keyword>
<feature type="non-terminal residue" evidence="10">
    <location>
        <position position="1"/>
    </location>
</feature>
<dbReference type="SUPFAM" id="SSF56487">
    <property type="entry name" value="SRCR-like"/>
    <property type="match status" value="1"/>
</dbReference>
<dbReference type="Proteomes" id="UP000517892">
    <property type="component" value="Unassembled WGS sequence"/>
</dbReference>
<proteinExistence type="inferred from homology"/>
<comment type="caution">
    <text evidence="10">The sequence shown here is derived from an EMBL/GenBank/DDBJ whole genome shotgun (WGS) entry which is preliminary data.</text>
</comment>
<feature type="domain" description="SRCR" evidence="9">
    <location>
        <begin position="610"/>
        <end position="713"/>
    </location>
</feature>
<reference evidence="10 11" key="1">
    <citation type="submission" date="2019-09" db="EMBL/GenBank/DDBJ databases">
        <title>Bird 10,000 Genomes (B10K) Project - Family phase.</title>
        <authorList>
            <person name="Zhang G."/>
        </authorList>
    </citation>
    <scope>NUCLEOTIDE SEQUENCE [LARGE SCALE GENOMIC DNA]</scope>
    <source>
        <strain evidence="10">B10K-DU-017-25</strain>
        <tissue evidence="10">Mixed tissue sample</tissue>
    </source>
</reference>
<feature type="compositionally biased region" description="Low complexity" evidence="8">
    <location>
        <begin position="569"/>
        <end position="580"/>
    </location>
</feature>
<accession>A0A7K4ZGB4</accession>
<keyword evidence="6" id="KW-0325">Glycoprotein</keyword>
<dbReference type="InterPro" id="IPR012938">
    <property type="entry name" value="Glc/Sorbosone_DH"/>
</dbReference>
<evidence type="ECO:0000256" key="3">
    <source>
        <dbReference type="ARBA" id="ARBA00022525"/>
    </source>
</evidence>
<dbReference type="GO" id="GO:0016020">
    <property type="term" value="C:membrane"/>
    <property type="evidence" value="ECO:0007669"/>
    <property type="project" value="InterPro"/>
</dbReference>
<gene>
    <name evidence="10" type="primary">Hhipl1</name>
    <name evidence="10" type="ORF">CENUNI_R09111</name>
</gene>
<dbReference type="InterPro" id="IPR011041">
    <property type="entry name" value="Quinoprot_gluc/sorb_DH_b-prop"/>
</dbReference>
<dbReference type="Pfam" id="PF07995">
    <property type="entry name" value="GSDH"/>
    <property type="match status" value="1"/>
</dbReference>
<dbReference type="PRINTS" id="PR00258">
    <property type="entry name" value="SPERACTRCPTR"/>
</dbReference>
<evidence type="ECO:0000256" key="7">
    <source>
        <dbReference type="PROSITE-ProRule" id="PRU00196"/>
    </source>
</evidence>
<dbReference type="SMART" id="SM00202">
    <property type="entry name" value="SR"/>
    <property type="match status" value="1"/>
</dbReference>
<keyword evidence="5 7" id="KW-1015">Disulfide bond</keyword>
<protein>
    <submittedName>
        <fullName evidence="10">HIPL1 protein</fullName>
    </submittedName>
</protein>
<evidence type="ECO:0000256" key="2">
    <source>
        <dbReference type="ARBA" id="ARBA00010658"/>
    </source>
</evidence>
<dbReference type="Pfam" id="PF00530">
    <property type="entry name" value="SRCR"/>
    <property type="match status" value="1"/>
</dbReference>
<evidence type="ECO:0000256" key="5">
    <source>
        <dbReference type="ARBA" id="ARBA00023157"/>
    </source>
</evidence>
<dbReference type="PROSITE" id="PS50287">
    <property type="entry name" value="SRCR_2"/>
    <property type="match status" value="1"/>
</dbReference>
<dbReference type="GO" id="GO:0005576">
    <property type="term" value="C:extracellular region"/>
    <property type="evidence" value="ECO:0007669"/>
    <property type="project" value="UniProtKB-SubCell"/>
</dbReference>
<dbReference type="InterPro" id="IPR011042">
    <property type="entry name" value="6-blade_b-propeller_TolB-like"/>
</dbReference>
<comment type="caution">
    <text evidence="7">Lacks conserved residue(s) required for the propagation of feature annotation.</text>
</comment>
<dbReference type="PANTHER" id="PTHR19328">
    <property type="entry name" value="HEDGEHOG-INTERACTING PROTEIN"/>
    <property type="match status" value="1"/>
</dbReference>
<feature type="disulfide bond" evidence="7">
    <location>
        <begin position="682"/>
        <end position="692"/>
    </location>
</feature>
<dbReference type="SUPFAM" id="SSF50952">
    <property type="entry name" value="Soluble quinoprotein glucose dehydrogenase"/>
    <property type="match status" value="1"/>
</dbReference>
<name>A0A7K4ZGB4_9AVES</name>
<evidence type="ECO:0000259" key="9">
    <source>
        <dbReference type="PROSITE" id="PS50287"/>
    </source>
</evidence>
<evidence type="ECO:0000256" key="1">
    <source>
        <dbReference type="ARBA" id="ARBA00004613"/>
    </source>
</evidence>
<comment type="subcellular location">
    <subcellularLocation>
        <location evidence="1">Secreted</location>
    </subcellularLocation>
</comment>